<keyword evidence="14 16" id="KW-0472">Membrane</keyword>
<protein>
    <recommendedName>
        <fullName evidence="6 16">NAD(P) transhydrogenase subunit beta</fullName>
        <ecNumber evidence="5 16">7.1.1.1</ecNumber>
    </recommendedName>
    <alternativeName>
        <fullName evidence="16">Nicotinamide nucleotide transhydrogenase subunit beta</fullName>
    </alternativeName>
</protein>
<comment type="subunit">
    <text evidence="4">Heterodimer of an alpha and a beta chain.</text>
</comment>
<feature type="transmembrane region" description="Helical" evidence="17">
    <location>
        <begin position="161"/>
        <end position="179"/>
    </location>
</feature>
<name>A0A1D8K4A4_9GAMM</name>
<feature type="transmembrane region" description="Helical" evidence="17">
    <location>
        <begin position="120"/>
        <end position="140"/>
    </location>
</feature>
<evidence type="ECO:0000256" key="3">
    <source>
        <dbReference type="ARBA" id="ARBA00007919"/>
    </source>
</evidence>
<dbReference type="InterPro" id="IPR029035">
    <property type="entry name" value="DHS-like_NAD/FAD-binding_dom"/>
</dbReference>
<evidence type="ECO:0000256" key="4">
    <source>
        <dbReference type="ARBA" id="ARBA00011870"/>
    </source>
</evidence>
<feature type="transmembrane region" description="Helical" evidence="17">
    <location>
        <begin position="56"/>
        <end position="77"/>
    </location>
</feature>
<keyword evidence="9 17" id="KW-0812">Transmembrane</keyword>
<comment type="subcellular location">
    <subcellularLocation>
        <location evidence="2">Cell inner membrane</location>
        <topology evidence="2">Multi-pass membrane protein</topology>
    </subcellularLocation>
</comment>
<feature type="transmembrane region" description="Helical" evidence="17">
    <location>
        <begin position="6"/>
        <end position="21"/>
    </location>
</feature>
<dbReference type="GO" id="GO:0005886">
    <property type="term" value="C:plasma membrane"/>
    <property type="evidence" value="ECO:0007669"/>
    <property type="project" value="UniProtKB-SubCell"/>
</dbReference>
<feature type="transmembrane region" description="Helical" evidence="17">
    <location>
        <begin position="185"/>
        <end position="204"/>
    </location>
</feature>
<dbReference type="KEGG" id="aaeo:BJI67_00815"/>
<feature type="transmembrane region" description="Helical" evidence="17">
    <location>
        <begin position="89"/>
        <end position="108"/>
    </location>
</feature>
<feature type="transmembrane region" description="Helical" evidence="17">
    <location>
        <begin position="33"/>
        <end position="50"/>
    </location>
</feature>
<dbReference type="RefSeq" id="WP_070071395.1">
    <property type="nucleotide sequence ID" value="NZ_CP017448.1"/>
</dbReference>
<evidence type="ECO:0000256" key="17">
    <source>
        <dbReference type="SAM" id="Phobius"/>
    </source>
</evidence>
<evidence type="ECO:0000256" key="2">
    <source>
        <dbReference type="ARBA" id="ARBA00004429"/>
    </source>
</evidence>
<keyword evidence="13 16" id="KW-0520">NAD</keyword>
<proteinExistence type="inferred from homology"/>
<feature type="transmembrane region" description="Helical" evidence="17">
    <location>
        <begin position="236"/>
        <end position="255"/>
    </location>
</feature>
<gene>
    <name evidence="19" type="ORF">BJI67_00815</name>
</gene>
<dbReference type="PIRSF" id="PIRSF000204">
    <property type="entry name" value="PNTB"/>
    <property type="match status" value="1"/>
</dbReference>
<evidence type="ECO:0000256" key="14">
    <source>
        <dbReference type="ARBA" id="ARBA00023136"/>
    </source>
</evidence>
<dbReference type="SUPFAM" id="SSF52467">
    <property type="entry name" value="DHS-like NAD/FAD-binding domain"/>
    <property type="match status" value="1"/>
</dbReference>
<evidence type="ECO:0000256" key="11">
    <source>
        <dbReference type="ARBA" id="ARBA00022967"/>
    </source>
</evidence>
<feature type="domain" description="NADP transhydrogenase beta-like" evidence="18">
    <location>
        <begin position="6"/>
        <end position="456"/>
    </location>
</feature>
<organism evidence="19 20">
    <name type="scientific">Acidihalobacter aeolianus</name>
    <dbReference type="NCBI Taxonomy" id="2792603"/>
    <lineage>
        <taxon>Bacteria</taxon>
        <taxon>Pseudomonadati</taxon>
        <taxon>Pseudomonadota</taxon>
        <taxon>Gammaproteobacteria</taxon>
        <taxon>Chromatiales</taxon>
        <taxon>Ectothiorhodospiraceae</taxon>
        <taxon>Acidihalobacter</taxon>
    </lineage>
</organism>
<accession>A0A1D8K4A4</accession>
<evidence type="ECO:0000256" key="15">
    <source>
        <dbReference type="ARBA" id="ARBA00048202"/>
    </source>
</evidence>
<comment type="similarity">
    <text evidence="3 16">Belongs to the PNT beta subunit family.</text>
</comment>
<dbReference type="Gene3D" id="3.40.50.1220">
    <property type="entry name" value="TPP-binding domain"/>
    <property type="match status" value="1"/>
</dbReference>
<dbReference type="EC" id="7.1.1.1" evidence="5 16"/>
<evidence type="ECO:0000256" key="8">
    <source>
        <dbReference type="ARBA" id="ARBA00022519"/>
    </source>
</evidence>
<evidence type="ECO:0000256" key="13">
    <source>
        <dbReference type="ARBA" id="ARBA00023027"/>
    </source>
</evidence>
<evidence type="ECO:0000256" key="6">
    <source>
        <dbReference type="ARBA" id="ARBA00014581"/>
    </source>
</evidence>
<dbReference type="PANTHER" id="PTHR44758">
    <property type="entry name" value="NAD(P) TRANSHYDROGENASE SUBUNIT BETA"/>
    <property type="match status" value="1"/>
</dbReference>
<keyword evidence="12 17" id="KW-1133">Transmembrane helix</keyword>
<evidence type="ECO:0000256" key="12">
    <source>
        <dbReference type="ARBA" id="ARBA00022989"/>
    </source>
</evidence>
<comment type="catalytic activity">
    <reaction evidence="15 16">
        <text>NAD(+) + NADPH + H(+)(in) = NADH + NADP(+) + H(+)(out)</text>
        <dbReference type="Rhea" id="RHEA:47992"/>
        <dbReference type="ChEBI" id="CHEBI:15378"/>
        <dbReference type="ChEBI" id="CHEBI:57540"/>
        <dbReference type="ChEBI" id="CHEBI:57783"/>
        <dbReference type="ChEBI" id="CHEBI:57945"/>
        <dbReference type="ChEBI" id="CHEBI:58349"/>
        <dbReference type="EC" id="7.1.1.1"/>
    </reaction>
</comment>
<keyword evidence="20" id="KW-1185">Reference proteome</keyword>
<dbReference type="GO" id="GO:0050661">
    <property type="term" value="F:NADP binding"/>
    <property type="evidence" value="ECO:0007669"/>
    <property type="project" value="InterPro"/>
</dbReference>
<keyword evidence="10 16" id="KW-0521">NADP</keyword>
<dbReference type="EMBL" id="CP017448">
    <property type="protein sequence ID" value="AOV15795.1"/>
    <property type="molecule type" value="Genomic_DNA"/>
</dbReference>
<evidence type="ECO:0000256" key="1">
    <source>
        <dbReference type="ARBA" id="ARBA00003943"/>
    </source>
</evidence>
<dbReference type="AlphaFoldDB" id="A0A1D8K4A4"/>
<sequence length="461" mass="47766">MNFVIQVAYFAAALLFILGLRQMSSPATARRGILWAGVGMLAAVLVTFFAPDVRGVGNYLLMFLGIGLGGGLAWWFGRRVAMTDMPQMIALYNGMGGGAAAAIAAVELVRGAPMSSATQVLAAVGALIGAVAFAGSLVAFAKLQRLLKSSLRFPRQRETNLAVLAFAALLGLLVAFTSGGHSGGMLFLFLAAAFVFGVLMALPIGGADMPVVISLFNALTGLAVGLEGFVLGNPAMMIAGIVVGAAGTLLTQLMAKAMNRPLGNVLFAQFGGDDATVAAEGGPGGHLKPIEGSDAGVLLAYANKLIVVPGYGMAVAQAQHKLWELCELLIERGVTVKFAIHPVAGRMPGHMNVLLAEAGVPYDLIHDLDEINGEFATADAALVIGANDVVNPAARSNPDSPIYGMPILNVDKAKHVIVIKRGQGTGFSGVENALFAADNTRMFYGDGQKAMAELIQSVKML</sequence>
<dbReference type="InterPro" id="IPR012136">
    <property type="entry name" value="NADH_DH_b"/>
</dbReference>
<dbReference type="InterPro" id="IPR034300">
    <property type="entry name" value="PNTB-like"/>
</dbReference>
<evidence type="ECO:0000256" key="16">
    <source>
        <dbReference type="PIRNR" id="PIRNR000204"/>
    </source>
</evidence>
<dbReference type="PANTHER" id="PTHR44758:SF1">
    <property type="entry name" value="NAD(P) TRANSHYDROGENASE SUBUNIT BETA"/>
    <property type="match status" value="1"/>
</dbReference>
<comment type="function">
    <text evidence="1 16">The transhydrogenation between NADH and NADP is coupled to respiration and ATP hydrolysis and functions as a proton pump across the membrane.</text>
</comment>
<reference evidence="19 20" key="1">
    <citation type="submission" date="2016-09" db="EMBL/GenBank/DDBJ databases">
        <title>Acidihalobacter prosperus V6 (DSM14174).</title>
        <authorList>
            <person name="Khaleque H.N."/>
            <person name="Ramsay J.P."/>
            <person name="Murphy R.J.T."/>
            <person name="Kaksonen A.H."/>
            <person name="Boxall N.J."/>
            <person name="Watkin E.L.J."/>
        </authorList>
    </citation>
    <scope>NUCLEOTIDE SEQUENCE [LARGE SCALE GENOMIC DNA]</scope>
    <source>
        <strain evidence="19 20">V6</strain>
    </source>
</reference>
<dbReference type="GO" id="GO:0008750">
    <property type="term" value="F:proton-translocating NAD(P)+ transhydrogenase activity"/>
    <property type="evidence" value="ECO:0007669"/>
    <property type="project" value="UniProtKB-EC"/>
</dbReference>
<evidence type="ECO:0000256" key="10">
    <source>
        <dbReference type="ARBA" id="ARBA00022857"/>
    </source>
</evidence>
<keyword evidence="7 16" id="KW-1003">Cell membrane</keyword>
<evidence type="ECO:0000256" key="7">
    <source>
        <dbReference type="ARBA" id="ARBA00022475"/>
    </source>
</evidence>
<keyword evidence="8 16" id="KW-0997">Cell inner membrane</keyword>
<evidence type="ECO:0000256" key="9">
    <source>
        <dbReference type="ARBA" id="ARBA00022692"/>
    </source>
</evidence>
<dbReference type="Proteomes" id="UP000095342">
    <property type="component" value="Chromosome"/>
</dbReference>
<evidence type="ECO:0000313" key="20">
    <source>
        <dbReference type="Proteomes" id="UP000095342"/>
    </source>
</evidence>
<evidence type="ECO:0000259" key="18">
    <source>
        <dbReference type="Pfam" id="PF02233"/>
    </source>
</evidence>
<evidence type="ECO:0000313" key="19">
    <source>
        <dbReference type="EMBL" id="AOV15795.1"/>
    </source>
</evidence>
<keyword evidence="11 16" id="KW-1278">Translocase</keyword>
<evidence type="ECO:0000256" key="5">
    <source>
        <dbReference type="ARBA" id="ARBA00012943"/>
    </source>
</evidence>
<dbReference type="Pfam" id="PF02233">
    <property type="entry name" value="PNTB"/>
    <property type="match status" value="1"/>
</dbReference>